<dbReference type="GO" id="GO:0005975">
    <property type="term" value="P:carbohydrate metabolic process"/>
    <property type="evidence" value="ECO:0007669"/>
    <property type="project" value="InterPro"/>
</dbReference>
<dbReference type="SUPFAM" id="SSF48208">
    <property type="entry name" value="Six-hairpin glycosidases"/>
    <property type="match status" value="1"/>
</dbReference>
<organism evidence="1 2">
    <name type="scientific">Corallococcus llansteffanensis</name>
    <dbReference type="NCBI Taxonomy" id="2316731"/>
    <lineage>
        <taxon>Bacteria</taxon>
        <taxon>Pseudomonadati</taxon>
        <taxon>Myxococcota</taxon>
        <taxon>Myxococcia</taxon>
        <taxon>Myxococcales</taxon>
        <taxon>Cystobacterineae</taxon>
        <taxon>Myxococcaceae</taxon>
        <taxon>Corallococcus</taxon>
    </lineage>
</organism>
<accession>A0A3A8PIA5</accession>
<gene>
    <name evidence="1" type="ORF">D7V93_21085</name>
</gene>
<dbReference type="AlphaFoldDB" id="A0A3A8PIA5"/>
<reference evidence="2" key="1">
    <citation type="submission" date="2018-09" db="EMBL/GenBank/DDBJ databases">
        <authorList>
            <person name="Livingstone P.G."/>
            <person name="Whitworth D.E."/>
        </authorList>
    </citation>
    <scope>NUCLEOTIDE SEQUENCE [LARGE SCALE GENOMIC DNA]</scope>
    <source>
        <strain evidence="2">CA051B</strain>
    </source>
</reference>
<dbReference type="RefSeq" id="WP_120645124.1">
    <property type="nucleotide sequence ID" value="NZ_RAWB01000224.1"/>
</dbReference>
<evidence type="ECO:0000313" key="2">
    <source>
        <dbReference type="Proteomes" id="UP000272888"/>
    </source>
</evidence>
<dbReference type="InterPro" id="IPR012341">
    <property type="entry name" value="6hp_glycosidase-like_sf"/>
</dbReference>
<keyword evidence="2" id="KW-1185">Reference proteome</keyword>
<name>A0A3A8PIA5_9BACT</name>
<dbReference type="EMBL" id="RAWB01000224">
    <property type="protein sequence ID" value="RKH56077.1"/>
    <property type="molecule type" value="Genomic_DNA"/>
</dbReference>
<dbReference type="InterPro" id="IPR008928">
    <property type="entry name" value="6-hairpin_glycosidase_sf"/>
</dbReference>
<protein>
    <recommendedName>
        <fullName evidence="3">Alpha-L-rhamnosidase six-hairpin glycosidase domain-containing protein</fullName>
    </recommendedName>
</protein>
<proteinExistence type="predicted"/>
<comment type="caution">
    <text evidence="1">The sequence shown here is derived from an EMBL/GenBank/DDBJ whole genome shotgun (WGS) entry which is preliminary data.</text>
</comment>
<evidence type="ECO:0008006" key="3">
    <source>
        <dbReference type="Google" id="ProtNLM"/>
    </source>
</evidence>
<dbReference type="Proteomes" id="UP000272888">
    <property type="component" value="Unassembled WGS sequence"/>
</dbReference>
<sequence>MSTSAFATDPFQTSSPSITSPANEFWNIYGIGWHLGGGLSGNRSNMSYGANTAWNEWDALKFAWTNDHNARTAVTGFVRDTLVNGVTTPANPSPPLVQPTGFVWSWSIYERWPDACPPGDSVHCDASHGGVGSFHFDQVPAYINGIHLLYLWSRDAAFLNLMLPRAEVVMDDYMLGVMQGATGLLVMPGTANQGTSTGRPSTYMDQIRSGHKDGWVNASFYSALLAMGDLEEAAGNASKALTYRNRAATFPAEYRAALWTGNRYAGWRDVNGVLHDAGYTYFNLPALVRGLPTPADADRVLEWLDSPATVTVAGARAGSTSVYQSVFAPRANTLPVPAAEWDGWSNLTSGPIGPYPYGQHFQNGGTFLWESYYDIMARLRYRHADDAHAKFQRMLTHMTTDSNHLAFCFPDWLWCNGTTRDPNDFNEHKGEIGTNGEFPESGLSVLPLLYGFMGVNADLQGLHVAPELPSALLSASASGVDYKGSARTIKVSRGQAVSQQEVGTVATTVGTSLLMQTFLGVAPFNEVGVLVGTYGVDGAAFTLSLESSANGGLGWVPVVTRQLTGVQNNAWIHMAVPPQPLGLTYRLTVRDPSTPLAWWRDPSSTVWGSAFSGGTLLTGDFAFRAVDAPQGVLLSQTAADAPDALNGTLGQVFNAAQPFDRATLHIGTYVTSTSGFTATLFRDNGEGWKPMARQVFKNVVDNSDVPMNFASMKPGRYYLEISDEVGTIAWYRGSTSNLGTAFWAAQNGVAQPGNRTFQLFRGQYRVEVPEKGVDTTVLAGNRYTMSN</sequence>
<dbReference type="Gene3D" id="1.50.10.10">
    <property type="match status" value="1"/>
</dbReference>
<evidence type="ECO:0000313" key="1">
    <source>
        <dbReference type="EMBL" id="RKH56077.1"/>
    </source>
</evidence>